<comment type="subcellular location">
    <subcellularLocation>
        <location evidence="1">Secreted</location>
    </subcellularLocation>
</comment>
<evidence type="ECO:0000256" key="2">
    <source>
        <dbReference type="ARBA" id="ARBA00010701"/>
    </source>
</evidence>
<keyword evidence="3" id="KW-0964">Secreted</keyword>
<evidence type="ECO:0000256" key="3">
    <source>
        <dbReference type="ARBA" id="ARBA00022525"/>
    </source>
</evidence>
<dbReference type="GO" id="GO:0016042">
    <property type="term" value="P:lipid catabolic process"/>
    <property type="evidence" value="ECO:0007669"/>
    <property type="project" value="TreeGrafter"/>
</dbReference>
<keyword evidence="5" id="KW-0732">Signal</keyword>
<dbReference type="InterPro" id="IPR033906">
    <property type="entry name" value="Lipase_N"/>
</dbReference>
<evidence type="ECO:0000259" key="6">
    <source>
        <dbReference type="Pfam" id="PF00151"/>
    </source>
</evidence>
<evidence type="ECO:0000256" key="1">
    <source>
        <dbReference type="ARBA" id="ARBA00004613"/>
    </source>
</evidence>
<dbReference type="PANTHER" id="PTHR11610">
    <property type="entry name" value="LIPASE"/>
    <property type="match status" value="1"/>
</dbReference>
<organism evidence="7 8">
    <name type="scientific">Henosepilachna vigintioctopunctata</name>
    <dbReference type="NCBI Taxonomy" id="420089"/>
    <lineage>
        <taxon>Eukaryota</taxon>
        <taxon>Metazoa</taxon>
        <taxon>Ecdysozoa</taxon>
        <taxon>Arthropoda</taxon>
        <taxon>Hexapoda</taxon>
        <taxon>Insecta</taxon>
        <taxon>Pterygota</taxon>
        <taxon>Neoptera</taxon>
        <taxon>Endopterygota</taxon>
        <taxon>Coleoptera</taxon>
        <taxon>Polyphaga</taxon>
        <taxon>Cucujiformia</taxon>
        <taxon>Coccinelloidea</taxon>
        <taxon>Coccinellidae</taxon>
        <taxon>Epilachninae</taxon>
        <taxon>Epilachnini</taxon>
        <taxon>Henosepilachna</taxon>
    </lineage>
</organism>
<dbReference type="SUPFAM" id="SSF53474">
    <property type="entry name" value="alpha/beta-Hydrolases"/>
    <property type="match status" value="1"/>
</dbReference>
<feature type="domain" description="Lipase" evidence="6">
    <location>
        <begin position="59"/>
        <end position="332"/>
    </location>
</feature>
<dbReference type="EMBL" id="JARQZJ010000124">
    <property type="protein sequence ID" value="KAK9889977.1"/>
    <property type="molecule type" value="Genomic_DNA"/>
</dbReference>
<evidence type="ECO:0000313" key="7">
    <source>
        <dbReference type="EMBL" id="KAK9889977.1"/>
    </source>
</evidence>
<feature type="signal peptide" evidence="5">
    <location>
        <begin position="1"/>
        <end position="16"/>
    </location>
</feature>
<gene>
    <name evidence="7" type="ORF">WA026_008788</name>
</gene>
<name>A0AAW1V2S5_9CUCU</name>
<dbReference type="InterPro" id="IPR029058">
    <property type="entry name" value="AB_hydrolase_fold"/>
</dbReference>
<dbReference type="PANTHER" id="PTHR11610:SF190">
    <property type="entry name" value="VITELLOGENIN-3-LIKE PROTEIN"/>
    <property type="match status" value="1"/>
</dbReference>
<sequence length="341" mass="38036">MKILIIACCLAVFASAYPESYSKNYASINQDTLADFRNTLFRQKYLTDPGSLRKASLSDFGIFFYTRRNRKHPIVIINNDIDSVVNSELFNPNARIISITHGWNNDHKSECNTELLDAILDTHDVNVFITDWGPIAHEFYIPAEQAVPDIGRFLGDFINQLVSKYGLSYKQVTLIGHSLGAHVAGAAGAIAKEKVSLIIGLDPALPLIGMDPDLHLDPTDGEFVHIIHTCGGLLGFFDPLGHADFYPNGGKYAQPGCMFDVIGSCSHGRSYQYLADSISNSGQKFWAYKCENYSVFQRRECFNNEISFMGTLEPDRRANGSYYLQTHSSAPYAFDFNPSKQ</sequence>
<evidence type="ECO:0000313" key="8">
    <source>
        <dbReference type="Proteomes" id="UP001431783"/>
    </source>
</evidence>
<dbReference type="InterPro" id="IPR000734">
    <property type="entry name" value="TAG_lipase"/>
</dbReference>
<reference evidence="7 8" key="1">
    <citation type="submission" date="2023-03" db="EMBL/GenBank/DDBJ databases">
        <title>Genome insight into feeding habits of ladybird beetles.</title>
        <authorList>
            <person name="Li H.-S."/>
            <person name="Huang Y.-H."/>
            <person name="Pang H."/>
        </authorList>
    </citation>
    <scope>NUCLEOTIDE SEQUENCE [LARGE SCALE GENOMIC DNA]</scope>
    <source>
        <strain evidence="7">SYSU_2023b</strain>
        <tissue evidence="7">Whole body</tissue>
    </source>
</reference>
<keyword evidence="8" id="KW-1185">Reference proteome</keyword>
<dbReference type="Pfam" id="PF00151">
    <property type="entry name" value="Lipase"/>
    <property type="match status" value="1"/>
</dbReference>
<dbReference type="Proteomes" id="UP001431783">
    <property type="component" value="Unassembled WGS sequence"/>
</dbReference>
<comment type="caution">
    <text evidence="7">The sequence shown here is derived from an EMBL/GenBank/DDBJ whole genome shotgun (WGS) entry which is preliminary data.</text>
</comment>
<dbReference type="GO" id="GO:0016298">
    <property type="term" value="F:lipase activity"/>
    <property type="evidence" value="ECO:0007669"/>
    <property type="project" value="InterPro"/>
</dbReference>
<dbReference type="PRINTS" id="PR00821">
    <property type="entry name" value="TAGLIPASE"/>
</dbReference>
<feature type="chain" id="PRO_5043576087" description="Lipase domain-containing protein" evidence="5">
    <location>
        <begin position="17"/>
        <end position="341"/>
    </location>
</feature>
<evidence type="ECO:0000256" key="4">
    <source>
        <dbReference type="RuleBase" id="RU004262"/>
    </source>
</evidence>
<dbReference type="AlphaFoldDB" id="A0AAW1V2S5"/>
<dbReference type="GO" id="GO:0005615">
    <property type="term" value="C:extracellular space"/>
    <property type="evidence" value="ECO:0007669"/>
    <property type="project" value="TreeGrafter"/>
</dbReference>
<protein>
    <recommendedName>
        <fullName evidence="6">Lipase domain-containing protein</fullName>
    </recommendedName>
</protein>
<comment type="similarity">
    <text evidence="2 4">Belongs to the AB hydrolase superfamily. Lipase family.</text>
</comment>
<proteinExistence type="inferred from homology"/>
<evidence type="ECO:0000256" key="5">
    <source>
        <dbReference type="SAM" id="SignalP"/>
    </source>
</evidence>
<accession>A0AAW1V2S5</accession>
<dbReference type="InterPro" id="IPR013818">
    <property type="entry name" value="Lipase"/>
</dbReference>
<dbReference type="Gene3D" id="3.40.50.1820">
    <property type="entry name" value="alpha/beta hydrolase"/>
    <property type="match status" value="1"/>
</dbReference>
<dbReference type="CDD" id="cd00707">
    <property type="entry name" value="Pancreat_lipase_like"/>
    <property type="match status" value="1"/>
</dbReference>